<dbReference type="Gene3D" id="3.40.50.1820">
    <property type="entry name" value="alpha/beta hydrolase"/>
    <property type="match status" value="1"/>
</dbReference>
<sequence length="83" mass="8730">MRFRDFTVQLCDGHRVGIAVVGRDDAFPIISCHGSGSSRLDVGLLVTQAEQAGVRLIALDRPGAVAPTHNLAIACSPGLMMSL</sequence>
<dbReference type="Proteomes" id="UP000248706">
    <property type="component" value="Unassembled WGS sequence"/>
</dbReference>
<dbReference type="SUPFAM" id="SSF53474">
    <property type="entry name" value="alpha/beta-Hydrolases"/>
    <property type="match status" value="1"/>
</dbReference>
<evidence type="ECO:0008006" key="3">
    <source>
        <dbReference type="Google" id="ProtNLM"/>
    </source>
</evidence>
<name>A0A328VBN2_9CHLR</name>
<accession>A0A328VBN2</accession>
<dbReference type="OrthoDB" id="9800988at2"/>
<evidence type="ECO:0000313" key="1">
    <source>
        <dbReference type="EMBL" id="RAQ94161.1"/>
    </source>
</evidence>
<reference evidence="1 2" key="1">
    <citation type="submission" date="2016-08" db="EMBL/GenBank/DDBJ databases">
        <title>Analysis of Carbohydrate Active Enzymes in Thermogemmatispora T81 Reveals Carbohydrate Degradation Ability.</title>
        <authorList>
            <person name="Tomazini A."/>
            <person name="Lal S."/>
            <person name="Stott M."/>
            <person name="Henrissat B."/>
            <person name="Polikarpov I."/>
            <person name="Sparling R."/>
            <person name="Levin D.B."/>
        </authorList>
    </citation>
    <scope>NUCLEOTIDE SEQUENCE [LARGE SCALE GENOMIC DNA]</scope>
    <source>
        <strain evidence="1 2">T81</strain>
    </source>
</reference>
<gene>
    <name evidence="1" type="ORF">A4R35_01360</name>
</gene>
<comment type="caution">
    <text evidence="1">The sequence shown here is derived from an EMBL/GenBank/DDBJ whole genome shotgun (WGS) entry which is preliminary data.</text>
</comment>
<evidence type="ECO:0000313" key="2">
    <source>
        <dbReference type="Proteomes" id="UP000248706"/>
    </source>
</evidence>
<keyword evidence="2" id="KW-1185">Reference proteome</keyword>
<protein>
    <recommendedName>
        <fullName evidence="3">Alpha/beta hydrolase</fullName>
    </recommendedName>
</protein>
<dbReference type="AlphaFoldDB" id="A0A328VBN2"/>
<dbReference type="InterPro" id="IPR029058">
    <property type="entry name" value="AB_hydrolase_fold"/>
</dbReference>
<dbReference type="EMBL" id="MCIF01000002">
    <property type="protein sequence ID" value="RAQ94161.1"/>
    <property type="molecule type" value="Genomic_DNA"/>
</dbReference>
<organism evidence="1 2">
    <name type="scientific">Thermogemmatispora tikiterensis</name>
    <dbReference type="NCBI Taxonomy" id="1825093"/>
    <lineage>
        <taxon>Bacteria</taxon>
        <taxon>Bacillati</taxon>
        <taxon>Chloroflexota</taxon>
        <taxon>Ktedonobacteria</taxon>
        <taxon>Thermogemmatisporales</taxon>
        <taxon>Thermogemmatisporaceae</taxon>
        <taxon>Thermogemmatispora</taxon>
    </lineage>
</organism>
<dbReference type="RefSeq" id="WP_112425841.1">
    <property type="nucleotide sequence ID" value="NZ_MCIF01000002.1"/>
</dbReference>
<proteinExistence type="predicted"/>